<reference evidence="4 5" key="1">
    <citation type="submission" date="2019-05" db="EMBL/GenBank/DDBJ databases">
        <title>Nakamurella sp. N5BH11, whole genome shotgun sequence.</title>
        <authorList>
            <person name="Tuo L."/>
        </authorList>
    </citation>
    <scope>NUCLEOTIDE SEQUENCE [LARGE SCALE GENOMIC DNA]</scope>
    <source>
        <strain evidence="4 5">N5BH11</strain>
    </source>
</reference>
<dbReference type="InterPro" id="IPR014747">
    <property type="entry name" value="Bac_photo_RC_H_C"/>
</dbReference>
<comment type="caution">
    <text evidence="4">The sequence shown here is derived from an EMBL/GenBank/DDBJ whole genome shotgun (WGS) entry which is preliminary data.</text>
</comment>
<feature type="region of interest" description="Disordered" evidence="1">
    <location>
        <begin position="201"/>
        <end position="220"/>
    </location>
</feature>
<evidence type="ECO:0000256" key="1">
    <source>
        <dbReference type="SAM" id="MobiDB-lite"/>
    </source>
</evidence>
<evidence type="ECO:0000313" key="5">
    <source>
        <dbReference type="Proteomes" id="UP000306985"/>
    </source>
</evidence>
<dbReference type="PANTHER" id="PTHR38463:SF1">
    <property type="entry name" value="STRESS RESPONSE PROTEIN YSNF"/>
    <property type="match status" value="1"/>
</dbReference>
<evidence type="ECO:0000313" key="4">
    <source>
        <dbReference type="EMBL" id="TKV56415.1"/>
    </source>
</evidence>
<protein>
    <submittedName>
        <fullName evidence="4">DUF2382 domain-containing protein</fullName>
    </submittedName>
</protein>
<dbReference type="InterPro" id="IPR011033">
    <property type="entry name" value="PRC_barrel-like_sf"/>
</dbReference>
<evidence type="ECO:0000259" key="3">
    <source>
        <dbReference type="Pfam" id="PF09557"/>
    </source>
</evidence>
<evidence type="ECO:0000259" key="2">
    <source>
        <dbReference type="Pfam" id="PF05239"/>
    </source>
</evidence>
<dbReference type="EMBL" id="SZZH01000007">
    <property type="protein sequence ID" value="TKV56415.1"/>
    <property type="molecule type" value="Genomic_DNA"/>
</dbReference>
<feature type="compositionally biased region" description="Gly residues" evidence="1">
    <location>
        <begin position="131"/>
        <end position="140"/>
    </location>
</feature>
<dbReference type="Proteomes" id="UP000306985">
    <property type="component" value="Unassembled WGS sequence"/>
</dbReference>
<dbReference type="InterPro" id="IPR027275">
    <property type="entry name" value="PRC-brl_dom"/>
</dbReference>
<dbReference type="Pfam" id="PF05239">
    <property type="entry name" value="PRC"/>
    <property type="match status" value="1"/>
</dbReference>
<feature type="compositionally biased region" description="Polar residues" evidence="1">
    <location>
        <begin position="110"/>
        <end position="119"/>
    </location>
</feature>
<dbReference type="GO" id="GO:0019684">
    <property type="term" value="P:photosynthesis, light reaction"/>
    <property type="evidence" value="ECO:0007669"/>
    <property type="project" value="InterPro"/>
</dbReference>
<feature type="region of interest" description="Disordered" evidence="1">
    <location>
        <begin position="106"/>
        <end position="151"/>
    </location>
</feature>
<gene>
    <name evidence="4" type="ORF">FDO65_20905</name>
</gene>
<proteinExistence type="predicted"/>
<accession>A0A4V6CR85</accession>
<feature type="domain" description="DUF2382" evidence="3">
    <location>
        <begin position="152"/>
        <end position="265"/>
    </location>
</feature>
<dbReference type="Pfam" id="PF09557">
    <property type="entry name" value="DUF2382"/>
    <property type="match status" value="1"/>
</dbReference>
<feature type="domain" description="PRC-barrel" evidence="2">
    <location>
        <begin position="10"/>
        <end position="75"/>
    </location>
</feature>
<dbReference type="PANTHER" id="PTHR38463">
    <property type="entry name" value="STRESS RESPONSE PROTEIN YSNF"/>
    <property type="match status" value="1"/>
</dbReference>
<dbReference type="GO" id="GO:0030077">
    <property type="term" value="C:plasma membrane light-harvesting complex"/>
    <property type="evidence" value="ECO:0007669"/>
    <property type="project" value="InterPro"/>
</dbReference>
<organism evidence="4 5">
    <name type="scientific">Nakamurella flava</name>
    <dbReference type="NCBI Taxonomy" id="2576308"/>
    <lineage>
        <taxon>Bacteria</taxon>
        <taxon>Bacillati</taxon>
        <taxon>Actinomycetota</taxon>
        <taxon>Actinomycetes</taxon>
        <taxon>Nakamurellales</taxon>
        <taxon>Nakamurellaceae</taxon>
        <taxon>Nakamurella</taxon>
    </lineage>
</organism>
<dbReference type="OrthoDB" id="3712018at2"/>
<dbReference type="RefSeq" id="WP_137451684.1">
    <property type="nucleotide sequence ID" value="NZ_SZZH01000007.1"/>
</dbReference>
<keyword evidence="5" id="KW-1185">Reference proteome</keyword>
<dbReference type="SUPFAM" id="SSF50346">
    <property type="entry name" value="PRC-barrel domain"/>
    <property type="match status" value="1"/>
</dbReference>
<dbReference type="InterPro" id="IPR052967">
    <property type="entry name" value="Stress_Response_Assoc"/>
</dbReference>
<feature type="region of interest" description="Disordered" evidence="1">
    <location>
        <begin position="258"/>
        <end position="277"/>
    </location>
</feature>
<name>A0A4V6CR85_9ACTN</name>
<dbReference type="NCBIfam" id="TIGR02271">
    <property type="entry name" value="YsnF/AvaK domain"/>
    <property type="match status" value="1"/>
</dbReference>
<sequence length="277" mass="29767">MTNALSPDSYLGRNAVDRNGDKIGSIGQVYLDDATGQPDWVTVNTGLFGHKEKFVPLAGASSTGDDVVLPFDKDVVKDAPDIADADHLDEDEERMLYDYYGQHGALGRSGSETSVSSGQETDRRTDSAGLVGTGTTGGPGHDVSGPSTDDAMTRSEEHLQVGTERVEAGRARLRKYVVTEQETVTVPVTREEVRVEREPITDANGGGRAATAVVGTEEEHEVVLTEERPVVTTEAVPVERVRLDTETVTEQQTVTGDVRKEEIAVDDPTTGTGRDRI</sequence>
<dbReference type="Gene3D" id="3.90.50.10">
    <property type="entry name" value="Photosynthetic Reaction Center, subunit H, domain 2"/>
    <property type="match status" value="1"/>
</dbReference>
<dbReference type="AlphaFoldDB" id="A0A4V6CR85"/>
<dbReference type="InterPro" id="IPR019060">
    <property type="entry name" value="DUF2382"/>
</dbReference>